<organism evidence="1 2">
    <name type="scientific">Sinomonas terrae</name>
    <dbReference type="NCBI Taxonomy" id="2908838"/>
    <lineage>
        <taxon>Bacteria</taxon>
        <taxon>Bacillati</taxon>
        <taxon>Actinomycetota</taxon>
        <taxon>Actinomycetes</taxon>
        <taxon>Micrococcales</taxon>
        <taxon>Micrococcaceae</taxon>
        <taxon>Sinomonas</taxon>
    </lineage>
</organism>
<gene>
    <name evidence="1" type="ORF">L0M17_10490</name>
</gene>
<evidence type="ECO:0000313" key="1">
    <source>
        <dbReference type="EMBL" id="MCH6470401.1"/>
    </source>
</evidence>
<evidence type="ECO:0000313" key="2">
    <source>
        <dbReference type="Proteomes" id="UP001202922"/>
    </source>
</evidence>
<dbReference type="RefSeq" id="WP_241053909.1">
    <property type="nucleotide sequence ID" value="NZ_JAKZBV010000001.1"/>
</dbReference>
<protein>
    <recommendedName>
        <fullName evidence="3">Metallothionein</fullName>
    </recommendedName>
</protein>
<comment type="caution">
    <text evidence="1">The sequence shown here is derived from an EMBL/GenBank/DDBJ whole genome shotgun (WGS) entry which is preliminary data.</text>
</comment>
<proteinExistence type="predicted"/>
<keyword evidence="2" id="KW-1185">Reference proteome</keyword>
<sequence>MAFHAGDIYRCPDPECGCELTVTKGAAPGKGGDRSPTCCCGMTMQKVEAETAAAG</sequence>
<accession>A0ABS9U143</accession>
<reference evidence="1 2" key="1">
    <citation type="submission" date="2022-03" db="EMBL/GenBank/DDBJ databases">
        <title>Sinomonas sp. isolated from a soil.</title>
        <authorList>
            <person name="Han J."/>
            <person name="Kim D.-U."/>
        </authorList>
    </citation>
    <scope>NUCLEOTIDE SEQUENCE [LARGE SCALE GENOMIC DNA]</scope>
    <source>
        <strain evidence="1 2">5-5</strain>
    </source>
</reference>
<dbReference type="Proteomes" id="UP001202922">
    <property type="component" value="Unassembled WGS sequence"/>
</dbReference>
<name>A0ABS9U143_9MICC</name>
<evidence type="ECO:0008006" key="3">
    <source>
        <dbReference type="Google" id="ProtNLM"/>
    </source>
</evidence>
<dbReference type="EMBL" id="JAKZBV010000001">
    <property type="protein sequence ID" value="MCH6470401.1"/>
    <property type="molecule type" value="Genomic_DNA"/>
</dbReference>